<dbReference type="PANTHER" id="PTHR12601">
    <property type="entry name" value="EUKARYOTIC TRANSLATION INITIATION FACTOR 3 SUBUNIT EIF-3"/>
    <property type="match status" value="1"/>
</dbReference>
<keyword evidence="5" id="KW-1185">Reference proteome</keyword>
<feature type="domain" description="Jacalin-type lectin" evidence="2">
    <location>
        <begin position="530"/>
        <end position="667"/>
    </location>
</feature>
<dbReference type="EMBL" id="JNBS01001948">
    <property type="protein sequence ID" value="OQR96807.1"/>
    <property type="molecule type" value="Genomic_DNA"/>
</dbReference>
<dbReference type="SUPFAM" id="SSF51101">
    <property type="entry name" value="Mannose-binding lectins"/>
    <property type="match status" value="2"/>
</dbReference>
<feature type="compositionally biased region" description="Basic and acidic residues" evidence="1">
    <location>
        <begin position="1117"/>
        <end position="1126"/>
    </location>
</feature>
<evidence type="ECO:0000313" key="5">
    <source>
        <dbReference type="Proteomes" id="UP000243217"/>
    </source>
</evidence>
<reference evidence="4 5" key="1">
    <citation type="journal article" date="2014" name="Genome Biol. Evol.">
        <title>The secreted proteins of Achlya hypogyna and Thraustotheca clavata identify the ancestral oomycete secretome and reveal gene acquisitions by horizontal gene transfer.</title>
        <authorList>
            <person name="Misner I."/>
            <person name="Blouin N."/>
            <person name="Leonard G."/>
            <person name="Richards T.A."/>
            <person name="Lane C.E."/>
        </authorList>
    </citation>
    <scope>NUCLEOTIDE SEQUENCE [LARGE SCALE GENOMIC DNA]</scope>
    <source>
        <strain evidence="4 5">ATCC 34112</strain>
    </source>
</reference>
<dbReference type="OrthoDB" id="550575at2759"/>
<dbReference type="Proteomes" id="UP000243217">
    <property type="component" value="Unassembled WGS sequence"/>
</dbReference>
<accession>A0A1V9ZFT6</accession>
<dbReference type="STRING" id="74557.A0A1V9ZFT6"/>
<dbReference type="Pfam" id="PF12807">
    <property type="entry name" value="eIF3_p135"/>
    <property type="match status" value="1"/>
</dbReference>
<feature type="region of interest" description="Disordered" evidence="1">
    <location>
        <begin position="1088"/>
        <end position="1129"/>
    </location>
</feature>
<dbReference type="InterPro" id="IPR033646">
    <property type="entry name" value="CLU-central"/>
</dbReference>
<evidence type="ECO:0000313" key="4">
    <source>
        <dbReference type="EMBL" id="OQR96807.1"/>
    </source>
</evidence>
<feature type="domain" description="Jacalin-type lectin" evidence="2">
    <location>
        <begin position="336"/>
        <end position="476"/>
    </location>
</feature>
<gene>
    <name evidence="4" type="ORF">THRCLA_07170</name>
</gene>
<dbReference type="SMART" id="SM00915">
    <property type="entry name" value="Jacalin"/>
    <property type="match status" value="2"/>
</dbReference>
<dbReference type="Gene3D" id="2.100.10.30">
    <property type="entry name" value="Jacalin-like lectin domain"/>
    <property type="match status" value="2"/>
</dbReference>
<evidence type="ECO:0000256" key="1">
    <source>
        <dbReference type="SAM" id="MobiDB-lite"/>
    </source>
</evidence>
<feature type="domain" description="Clu" evidence="3">
    <location>
        <begin position="2034"/>
        <end position="2313"/>
    </location>
</feature>
<dbReference type="Pfam" id="PF13236">
    <property type="entry name" value="CLU"/>
    <property type="match status" value="1"/>
</dbReference>
<dbReference type="InterPro" id="IPR025697">
    <property type="entry name" value="CLU_dom"/>
</dbReference>
<name>A0A1V9ZFT6_9STRA</name>
<evidence type="ECO:0008006" key="6">
    <source>
        <dbReference type="Google" id="ProtNLM"/>
    </source>
</evidence>
<dbReference type="InterPro" id="IPR036404">
    <property type="entry name" value="Jacalin-like_lectin_dom_sf"/>
</dbReference>
<dbReference type="PROSITE" id="PS51823">
    <property type="entry name" value="CLU"/>
    <property type="match status" value="1"/>
</dbReference>
<feature type="compositionally biased region" description="Acidic residues" evidence="1">
    <location>
        <begin position="1107"/>
        <end position="1116"/>
    </location>
</feature>
<dbReference type="InterPro" id="IPR027523">
    <property type="entry name" value="CLU_prot"/>
</dbReference>
<organism evidence="4 5">
    <name type="scientific">Thraustotheca clavata</name>
    <dbReference type="NCBI Taxonomy" id="74557"/>
    <lineage>
        <taxon>Eukaryota</taxon>
        <taxon>Sar</taxon>
        <taxon>Stramenopiles</taxon>
        <taxon>Oomycota</taxon>
        <taxon>Saprolegniomycetes</taxon>
        <taxon>Saprolegniales</taxon>
        <taxon>Achlyaceae</taxon>
        <taxon>Thraustotheca</taxon>
    </lineage>
</organism>
<evidence type="ECO:0000259" key="3">
    <source>
        <dbReference type="PROSITE" id="PS51823"/>
    </source>
</evidence>
<dbReference type="GO" id="GO:0005737">
    <property type="term" value="C:cytoplasm"/>
    <property type="evidence" value="ECO:0007669"/>
    <property type="project" value="TreeGrafter"/>
</dbReference>
<dbReference type="PROSITE" id="PS51752">
    <property type="entry name" value="JACALIN_LECTIN"/>
    <property type="match status" value="2"/>
</dbReference>
<comment type="caution">
    <text evidence="4">The sequence shown here is derived from an EMBL/GenBank/DDBJ whole genome shotgun (WGS) entry which is preliminary data.</text>
</comment>
<protein>
    <recommendedName>
        <fullName evidence="6">Jacalin-type lectin domain-containing protein</fullName>
    </recommendedName>
</protein>
<sequence>MEDNEARIEISEPLDGATLSSGLVLVEGRFHCSWELPDNVFAEIFVNENTSSWPVGHNGHFKALLLLNSIGKHEICINIAETYHIFSLDYAPSSKEYSVRFYYAGSNPVENTLKKIKFYALLLQNTFGKLSDEVDDTFTLEVDENGQPIVHILPESGDIEDALKEMPDYATSLTTTKRIVVVDGELHDECTERLASIVILNQNDINLWANGPEDIVKCTLDSSQYIGALSNGLHQLGHSFGLGHSIDGIMSTPSSLHPINRIFNLYSSKATSTVPPYTKVFPDGKIFVNYAGVEIIDGNNRPKWHRSSALKLRKSPFLTPQVPLTSQNTPKVIWPDCISGPVGLGGRIAFGQDSKDRTDIAGFLIESNTSHVISIELMSQSALNDLLFAGLSASGTQDMFLLLDGEYIIKLDVAVSNKGYSIAAIRFHTNLRISRFFGGRGGRIESLVPPAGCHFYSLFGACDDHAVGALGAYYTRMPFIPTKPADNISTMLPPPSTPVSMADQLLQQFGSLFGSNAPSSAPVSATAQASGSFAPIGLGASDGEQDAFATPKRAIGAIFLTCNDAIIGLKTLSSAEYKAKFAEGHYCTDDEHVFTLVDDEVLIQVDVRSSEWVHGIRFHTNRRISPWYGGSEGVENSFVCAPESCITGFFGSHGRNYLGTLGAYFGPLPAGGHCPTQSLNTMIQHLPTVRGDGEISGVVIDVANGRFEVRSTYQGDTPEELAPSQSLFTLLDGEIFVQVDICKNDESKIVGFCVHTQLRCSVWYGEYTQIYNRYPVAHHEEIQKLEITNDNLNIVSGSYEKQILQYNLNPSAHTFITKHIEIQSPNGHYLVTLLQRTENQDLVAQEVIYDKEQSSSSSIYFPMELIEKIVGSSLEKYCLEAVDQGGTTMGHAVSSLLEHDPNARRLPSNAVENESRFEFCEQWTTSDVNEFLITYTRLYNELEGTDLHKNHARQRELEVKISDIEAHLLIIHNEQAASTEEDNKEKDSVEATITLQKELAGLKQELYTLQQLPTFESIDLNLPLHGGAFLKSVRHIEMEAKFGAMLRKRSSWHISTLGYELNKDPTATAELQRYSIEMEKYVAPKANHEIDGHTDDNASDSENGSIQEEDDDDEDVDKVKEKKAKESPLTPVALEQLNALPPPLPPMFDPSLRSPVYFGYTTEKAVSPVDVSKESSAALEAQETKYFEARMVKANKRHEESNAIEKGKLKSLLDRRNTTLEKRTKLHASRDKEIEEAKKEGVDPTADFFRKMETSGAALKDEEEREDDLFASQHEAILGRMEKSSKENTQEIDLFRRMQSGASPPIAPLRRSYHEDQLTQLASALSQAREQAAKTLEETKARVANTATPNNDATTTRTQLLFANDQVIAAEKLIANIVAQIAQEEFMLKRADEMREIEALYLPVYKLLVSIEDKVKSMMQSTALLLVLAIRGSSLTQKLKYVFQLNIGTIGRIEKETLTRLLKLFFTLLDAMKEFKMPKLNDEAWCNLGDRDCASPMSWFDFKTFCIDGIERSQTLSNFFKVPWRFAHFSRITLQSMTPLHQYELGIISLSDLKFALAKQHLKSRTELAPHRRETLHIRALSMGANDPLKTDYSKYLKHRKTKVLSNAVPLDHGCYRNLLVYRAEVAKKAAIRLQTTWRAKKGRHDAYMAAKKQAFYHAKGTALMEARQSVEKEWQKLETTKETTIEKMKFDAKIRMRQVKLRTKGLTMDRRQVLLIMTEEAVQDALEEIDHRFREMEEDAGYVPVCLRFDPLNMDHFAEISTALIDQLKRARLPTLETANLLKRIAEKDKVEQPEVEVEKPVAAAPPVLKNTQVSPKHFVSNATLEAKKNAIEGRHLAMMQGKCPLYNELTSIEKRVWLALASSSPELDDWVERLQYICVGLTEFKLNEFLLELPSKRHAMEYTMIFRRPPNPINPDTIEFDREALITDLQAHFRIVRGVEELADSLVSMAQSDIENQLGFLTSKLLKQDEAFLESHVVKAQMRTASIAQKERKRKGNVGGKDMLQRLEFEQKHQLQLVQEAKLKANEAISKWKHAQLSLDLLETKLHTASMEMVPKLASLTDRTQWAERLKRAIEASGEAWIEVFHVSQDFVHTAQQVAVQIAREYFAPLHMKSILPLSTPEFKVEGRDDGAVRSSKGRGLRFEVHNIRFEVILDDHGRYDNCDEFAMKAAAAEIRNSSLYLPLLMATPSILVPLSCIVDYLGLRVLCVAKLPIERYDINDRGIIQNTYTEFVYGSNNHGKTMVYHSKSLDGAVRKANGYLNLTTHGVRGTQDLTAKMISGAGDMHGYVGRDEWLCLLRFRRSMPPEDPEETHHLPSSTRGLSILWRQLRPALVQSQLEPLSSDSLSFMTNNAPDWEIHANRVKAATINLLDEVIPAFARKMATRSDYMLASSFALIPELHRHGINVRHLGYLRHQFRYQLSGTAAMTFNSNIISTTEDMTRQVQRGDTIYIHGEAYQISLLIEDKVSSNTLTVDRPYKGDSTQGVAVYTGGVIDAFNCVRELLLVEMIQRCIKNLLRSALRSFLRSRQIAIGPNYTTLIVTYLNFISGAIDGAHSFWDVHVFEGIRFRFGPIAVSFVERLNLRRAPVAIVKYLCESIGFELTPSCWKSFQLHPDGFLFSIDDLLSPNNLEGSGTGCRVKHNLSILHFAAASLLLELASLTQGTTYQAGILVDQPCGYWPLNERRGATVAKNLGSSSDHGKFSKSCILETHGSISNDDLCRAIGFPNSSQAYTNLSIGLTNSLL</sequence>
<dbReference type="Pfam" id="PF01419">
    <property type="entry name" value="Jacalin"/>
    <property type="match status" value="2"/>
</dbReference>
<dbReference type="InterPro" id="IPR001229">
    <property type="entry name" value="Jacalin-like_lectin_dom"/>
</dbReference>
<dbReference type="PANTHER" id="PTHR12601:SF6">
    <property type="entry name" value="CLUSTERED MITOCHONDRIA PROTEIN HOMOLOG"/>
    <property type="match status" value="1"/>
</dbReference>
<proteinExistence type="predicted"/>
<evidence type="ECO:0000259" key="2">
    <source>
        <dbReference type="PROSITE" id="PS51752"/>
    </source>
</evidence>